<evidence type="ECO:0000313" key="5">
    <source>
        <dbReference type="EMBL" id="OGK22616.1"/>
    </source>
</evidence>
<dbReference type="EMBL" id="MFZM01000039">
    <property type="protein sequence ID" value="OGK22616.1"/>
    <property type="molecule type" value="Genomic_DNA"/>
</dbReference>
<dbReference type="PANTHER" id="PTHR33991:SF1">
    <property type="entry name" value="DNA REPAIR PROTEIN RECO"/>
    <property type="match status" value="1"/>
</dbReference>
<comment type="caution">
    <text evidence="5">The sequence shown here is derived from an EMBL/GenBank/DDBJ whole genome shotgun (WGS) entry which is preliminary data.</text>
</comment>
<name>A0A1F7GVK1_9BACT</name>
<accession>A0A1F7GVK1</accession>
<reference evidence="5 6" key="1">
    <citation type="journal article" date="2016" name="Nat. Commun.">
        <title>Thousands of microbial genomes shed light on interconnected biogeochemical processes in an aquifer system.</title>
        <authorList>
            <person name="Anantharaman K."/>
            <person name="Brown C.T."/>
            <person name="Hug L.A."/>
            <person name="Sharon I."/>
            <person name="Castelle C.J."/>
            <person name="Probst A.J."/>
            <person name="Thomas B.C."/>
            <person name="Singh A."/>
            <person name="Wilkins M.J."/>
            <person name="Karaoz U."/>
            <person name="Brodie E.L."/>
            <person name="Williams K.H."/>
            <person name="Hubbard S.S."/>
            <person name="Banfield J.F."/>
        </authorList>
    </citation>
    <scope>NUCLEOTIDE SEQUENCE [LARGE SCALE GENOMIC DNA]</scope>
</reference>
<dbReference type="InterPro" id="IPR003717">
    <property type="entry name" value="RecO"/>
</dbReference>
<evidence type="ECO:0000256" key="3">
    <source>
        <dbReference type="ARBA" id="ARBA00023204"/>
    </source>
</evidence>
<dbReference type="GO" id="GO:0043590">
    <property type="term" value="C:bacterial nucleoid"/>
    <property type="evidence" value="ECO:0007669"/>
    <property type="project" value="TreeGrafter"/>
</dbReference>
<keyword evidence="3" id="KW-0234">DNA repair</keyword>
<dbReference type="GO" id="GO:0006302">
    <property type="term" value="P:double-strand break repair"/>
    <property type="evidence" value="ECO:0007669"/>
    <property type="project" value="TreeGrafter"/>
</dbReference>
<evidence type="ECO:0000259" key="4">
    <source>
        <dbReference type="Pfam" id="PF11967"/>
    </source>
</evidence>
<dbReference type="PANTHER" id="PTHR33991">
    <property type="entry name" value="DNA REPAIR PROTEIN RECO"/>
    <property type="match status" value="1"/>
</dbReference>
<evidence type="ECO:0000313" key="6">
    <source>
        <dbReference type="Proteomes" id="UP000177159"/>
    </source>
</evidence>
<dbReference type="AlphaFoldDB" id="A0A1F7GVK1"/>
<dbReference type="SUPFAM" id="SSF50249">
    <property type="entry name" value="Nucleic acid-binding proteins"/>
    <property type="match status" value="1"/>
</dbReference>
<sequence>MSRHASDEGIILKKQSLLNNSLRITLFTKSRGKLSLAAYGIKKITSRRLSHLETGNFIRFSYYTKEGYSSLRETELIYGYSKIKESPEKLDALYLIIFILNKILPEDQEEYEIYTMTHKILKELNNRETTMKDVEKFVMSLLEKSGFIDEKIKSDKSFDAISFVEELIGQKIRIT</sequence>
<dbReference type="InterPro" id="IPR022572">
    <property type="entry name" value="DNA_rep/recomb_RecO_N"/>
</dbReference>
<gene>
    <name evidence="5" type="ORF">A3C24_04590</name>
</gene>
<organism evidence="5 6">
    <name type="scientific">Candidatus Roizmanbacteria bacterium RIFCSPHIGHO2_02_FULL_37_24</name>
    <dbReference type="NCBI Taxonomy" id="1802037"/>
    <lineage>
        <taxon>Bacteria</taxon>
        <taxon>Candidatus Roizmaniibacteriota</taxon>
    </lineage>
</organism>
<dbReference type="Pfam" id="PF11967">
    <property type="entry name" value="RecO_N"/>
    <property type="match status" value="1"/>
</dbReference>
<keyword evidence="2" id="KW-0233">DNA recombination</keyword>
<dbReference type="GO" id="GO:0006310">
    <property type="term" value="P:DNA recombination"/>
    <property type="evidence" value="ECO:0007669"/>
    <property type="project" value="UniProtKB-KW"/>
</dbReference>
<evidence type="ECO:0000256" key="1">
    <source>
        <dbReference type="ARBA" id="ARBA00022763"/>
    </source>
</evidence>
<dbReference type="NCBIfam" id="TIGR00613">
    <property type="entry name" value="reco"/>
    <property type="match status" value="1"/>
</dbReference>
<dbReference type="Proteomes" id="UP000177159">
    <property type="component" value="Unassembled WGS sequence"/>
</dbReference>
<evidence type="ECO:0000256" key="2">
    <source>
        <dbReference type="ARBA" id="ARBA00023172"/>
    </source>
</evidence>
<protein>
    <submittedName>
        <fullName evidence="5">DNA repair protein RecO</fullName>
    </submittedName>
</protein>
<feature type="domain" description="DNA replication/recombination mediator RecO N-terminal" evidence="4">
    <location>
        <begin position="4"/>
        <end position="79"/>
    </location>
</feature>
<dbReference type="Gene3D" id="2.40.50.140">
    <property type="entry name" value="Nucleic acid-binding proteins"/>
    <property type="match status" value="1"/>
</dbReference>
<keyword evidence="1" id="KW-0227">DNA damage</keyword>
<proteinExistence type="predicted"/>
<dbReference type="InterPro" id="IPR012340">
    <property type="entry name" value="NA-bd_OB-fold"/>
</dbReference>